<keyword evidence="2" id="KW-1185">Reference proteome</keyword>
<comment type="caution">
    <text evidence="1">The sequence shown here is derived from an EMBL/GenBank/DDBJ whole genome shotgun (WGS) entry which is preliminary data.</text>
</comment>
<reference evidence="1" key="1">
    <citation type="submission" date="2023-05" db="EMBL/GenBank/DDBJ databases">
        <authorList>
            <person name="Stuckert A."/>
        </authorList>
    </citation>
    <scope>NUCLEOTIDE SEQUENCE</scope>
</reference>
<organism evidence="1 2">
    <name type="scientific">Staurois parvus</name>
    <dbReference type="NCBI Taxonomy" id="386267"/>
    <lineage>
        <taxon>Eukaryota</taxon>
        <taxon>Metazoa</taxon>
        <taxon>Chordata</taxon>
        <taxon>Craniata</taxon>
        <taxon>Vertebrata</taxon>
        <taxon>Euteleostomi</taxon>
        <taxon>Amphibia</taxon>
        <taxon>Batrachia</taxon>
        <taxon>Anura</taxon>
        <taxon>Neobatrachia</taxon>
        <taxon>Ranoidea</taxon>
        <taxon>Ranidae</taxon>
        <taxon>Staurois</taxon>
    </lineage>
</organism>
<dbReference type="Proteomes" id="UP001162483">
    <property type="component" value="Unassembled WGS sequence"/>
</dbReference>
<proteinExistence type="predicted"/>
<name>A0ABN9CJC6_9NEOB</name>
<accession>A0ABN9CJC6</accession>
<gene>
    <name evidence="1" type="ORF">SPARVUS_LOCUS5113014</name>
</gene>
<evidence type="ECO:0000313" key="2">
    <source>
        <dbReference type="Proteomes" id="UP001162483"/>
    </source>
</evidence>
<protein>
    <submittedName>
        <fullName evidence="1">Uncharacterized protein</fullName>
    </submittedName>
</protein>
<evidence type="ECO:0000313" key="1">
    <source>
        <dbReference type="EMBL" id="CAI9559567.1"/>
    </source>
</evidence>
<sequence length="47" mass="5469">MSKFWVFARTGIEENFCNGDTFSGDNQGFHHFGGISSHLLFWLWDKT</sequence>
<dbReference type="EMBL" id="CATNWA010010225">
    <property type="protein sequence ID" value="CAI9559567.1"/>
    <property type="molecule type" value="Genomic_DNA"/>
</dbReference>